<comment type="similarity">
    <text evidence="2">Belongs to the peptidase M35 family.</text>
</comment>
<dbReference type="GO" id="GO:0004222">
    <property type="term" value="F:metalloendopeptidase activity"/>
    <property type="evidence" value="ECO:0007669"/>
    <property type="project" value="InterPro"/>
</dbReference>
<name>A0A6N7QBA4_9XANT</name>
<proteinExistence type="inferred from homology"/>
<organism evidence="9 12">
    <name type="scientific">Xanthomonas sontii</name>
    <dbReference type="NCBI Taxonomy" id="2650745"/>
    <lineage>
        <taxon>Bacteria</taxon>
        <taxon>Pseudomonadati</taxon>
        <taxon>Pseudomonadota</taxon>
        <taxon>Gammaproteobacteria</taxon>
        <taxon>Lysobacterales</taxon>
        <taxon>Lysobacteraceae</taxon>
        <taxon>Xanthomonas</taxon>
    </lineage>
</organism>
<dbReference type="SMART" id="SM01351">
    <property type="entry name" value="Aspzincin_M35"/>
    <property type="match status" value="1"/>
</dbReference>
<protein>
    <recommendedName>
        <fullName evidence="8">Lysine-specific metallo-endopeptidase domain-containing protein</fullName>
    </recommendedName>
</protein>
<dbReference type="InterPro" id="IPR050414">
    <property type="entry name" value="Fungal_M35_metalloproteases"/>
</dbReference>
<dbReference type="PANTHER" id="PTHR37016">
    <property type="match status" value="1"/>
</dbReference>
<evidence type="ECO:0000256" key="6">
    <source>
        <dbReference type="ARBA" id="ARBA00022833"/>
    </source>
</evidence>
<dbReference type="EMBL" id="WJPM01000013">
    <property type="protein sequence ID" value="MRH75853.1"/>
    <property type="molecule type" value="Genomic_DNA"/>
</dbReference>
<dbReference type="InterPro" id="IPR024079">
    <property type="entry name" value="MetalloPept_cat_dom_sf"/>
</dbReference>
<evidence type="ECO:0000256" key="5">
    <source>
        <dbReference type="ARBA" id="ARBA00022801"/>
    </source>
</evidence>
<dbReference type="Proteomes" id="UP000437931">
    <property type="component" value="Unassembled WGS sequence"/>
</dbReference>
<dbReference type="AlphaFoldDB" id="A0A6N7QBA4"/>
<dbReference type="EMBL" id="WJPN01000013">
    <property type="protein sequence ID" value="MRH01619.1"/>
    <property type="molecule type" value="Genomic_DNA"/>
</dbReference>
<sequence>MTRALNQQEFQVADQALTNAMALCNQVLGLSDQALAGLVGKHFDSRGTAAHLDGYRRDYRQIVAALQRLDRKVAFEFDEHEAKNTIAYVWPNNPQRIYLCAAYFTLDAVEQAGTLVHEASHWTAVRGTDDHAYGERQVRALSYTLKRNTADAYELLVEDLARTGG</sequence>
<evidence type="ECO:0000313" key="10">
    <source>
        <dbReference type="EMBL" id="MRH75853.1"/>
    </source>
</evidence>
<dbReference type="SUPFAM" id="SSF55486">
    <property type="entry name" value="Metalloproteases ('zincins'), catalytic domain"/>
    <property type="match status" value="1"/>
</dbReference>
<dbReference type="GO" id="GO:0006508">
    <property type="term" value="P:proteolysis"/>
    <property type="evidence" value="ECO:0007669"/>
    <property type="project" value="UniProtKB-KW"/>
</dbReference>
<evidence type="ECO:0000256" key="3">
    <source>
        <dbReference type="ARBA" id="ARBA00022670"/>
    </source>
</evidence>
<keyword evidence="5" id="KW-0378">Hydrolase</keyword>
<evidence type="ECO:0000256" key="2">
    <source>
        <dbReference type="ARBA" id="ARBA00010279"/>
    </source>
</evidence>
<keyword evidence="3" id="KW-0645">Protease</keyword>
<dbReference type="InterPro" id="IPR029463">
    <property type="entry name" value="Lys_MEP"/>
</dbReference>
<reference evidence="10" key="2">
    <citation type="journal article" date="2020" name="Plant Dis.">
        <title>A Grain Rot of Rice in Iran Caused by a Xanthomonas Strain Closely Related to X. sacchari.</title>
        <authorList>
            <person name="Mirghasempour S.A."/>
            <person name="Huang S."/>
            <person name="Studholme D.J."/>
            <person name="Brady C.L."/>
        </authorList>
    </citation>
    <scope>NUCLEOTIDE SEQUENCE</scope>
    <source>
        <strain evidence="10">SAM114</strain>
    </source>
</reference>
<reference evidence="11 12" key="1">
    <citation type="submission" date="2019-11" db="EMBL/GenBank/DDBJ databases">
        <title>First report of rice panicle blight caused by Xanthomonas sp. in Iran.</title>
        <authorList>
            <person name="Mirghasempour S.A."/>
            <person name="Huang S."/>
            <person name="Brady C.L."/>
            <person name="Studholme D.J."/>
        </authorList>
    </citation>
    <scope>NUCLEOTIDE SEQUENCE [LARGE SCALE GENOMIC DNA]</scope>
    <source>
        <strain evidence="9 12">ASD011</strain>
        <strain evidence="11">SAM114</strain>
    </source>
</reference>
<dbReference type="GO" id="GO:0046872">
    <property type="term" value="F:metal ion binding"/>
    <property type="evidence" value="ECO:0007669"/>
    <property type="project" value="UniProtKB-KW"/>
</dbReference>
<dbReference type="RefSeq" id="WP_153752053.1">
    <property type="nucleotide sequence ID" value="NZ_WJPM01000013.1"/>
</dbReference>
<keyword evidence="11" id="KW-1185">Reference proteome</keyword>
<dbReference type="PANTHER" id="PTHR37016:SF3">
    <property type="entry name" value="NEUTRAL PROTEASE 2-RELATED"/>
    <property type="match status" value="1"/>
</dbReference>
<evidence type="ECO:0000259" key="8">
    <source>
        <dbReference type="SMART" id="SM01351"/>
    </source>
</evidence>
<dbReference type="Gene3D" id="3.40.390.10">
    <property type="entry name" value="Collagenase (Catalytic Domain)"/>
    <property type="match status" value="1"/>
</dbReference>
<evidence type="ECO:0000256" key="7">
    <source>
        <dbReference type="ARBA" id="ARBA00023049"/>
    </source>
</evidence>
<comment type="caution">
    <text evidence="9">The sequence shown here is derived from an EMBL/GenBank/DDBJ whole genome shotgun (WGS) entry which is preliminary data.</text>
</comment>
<evidence type="ECO:0000256" key="1">
    <source>
        <dbReference type="ARBA" id="ARBA00001947"/>
    </source>
</evidence>
<evidence type="ECO:0000313" key="12">
    <source>
        <dbReference type="Proteomes" id="UP000439314"/>
    </source>
</evidence>
<accession>A0A6N7QBA4</accession>
<keyword evidence="4" id="KW-0479">Metal-binding</keyword>
<keyword evidence="7" id="KW-0482">Metalloprotease</keyword>
<gene>
    <name evidence="9" type="ORF">GIY21_15090</name>
    <name evidence="10" type="ORF">GIY22_14610</name>
</gene>
<dbReference type="Proteomes" id="UP000439314">
    <property type="component" value="Unassembled WGS sequence"/>
</dbReference>
<keyword evidence="6" id="KW-0862">Zinc</keyword>
<evidence type="ECO:0000256" key="4">
    <source>
        <dbReference type="ARBA" id="ARBA00022723"/>
    </source>
</evidence>
<evidence type="ECO:0000313" key="9">
    <source>
        <dbReference type="EMBL" id="MRH01619.1"/>
    </source>
</evidence>
<comment type="cofactor">
    <cofactor evidence="1">
        <name>Zn(2+)</name>
        <dbReference type="ChEBI" id="CHEBI:29105"/>
    </cofactor>
</comment>
<feature type="domain" description="Lysine-specific metallo-endopeptidase" evidence="8">
    <location>
        <begin position="25"/>
        <end position="158"/>
    </location>
</feature>
<evidence type="ECO:0000313" key="11">
    <source>
        <dbReference type="Proteomes" id="UP000437931"/>
    </source>
</evidence>
<dbReference type="Pfam" id="PF14521">
    <property type="entry name" value="Aspzincin_M35"/>
    <property type="match status" value="1"/>
</dbReference>